<dbReference type="OMA" id="HICKNCN"/>
<protein>
    <recommendedName>
        <fullName evidence="2">DNA-directed RNA polymerase</fullName>
        <ecNumber evidence="2">2.7.7.6</ecNumber>
    </recommendedName>
</protein>
<dbReference type="InterPro" id="IPR015712">
    <property type="entry name" value="DNA-dir_RNA_pol_su2"/>
</dbReference>
<dbReference type="Proteomes" id="UP000032141">
    <property type="component" value="Unassembled WGS sequence"/>
</dbReference>
<keyword evidence="4" id="KW-0808">Transferase</keyword>
<evidence type="ECO:0000256" key="3">
    <source>
        <dbReference type="ARBA" id="ARBA00022478"/>
    </source>
</evidence>
<dbReference type="InterPro" id="IPR007644">
    <property type="entry name" value="RNA_pol_bsu_protrusion"/>
</dbReference>
<dbReference type="Pfam" id="PF04563">
    <property type="entry name" value="RNA_pol_Rpb2_1"/>
    <property type="match status" value="1"/>
</dbReference>
<evidence type="ECO:0000256" key="2">
    <source>
        <dbReference type="ARBA" id="ARBA00012418"/>
    </source>
</evidence>
<keyword evidence="3" id="KW-0240">DNA-directed RNA polymerase</keyword>
<dbReference type="PANTHER" id="PTHR20856">
    <property type="entry name" value="DNA-DIRECTED RNA POLYMERASE I SUBUNIT 2"/>
    <property type="match status" value="1"/>
</dbReference>
<dbReference type="InterPro" id="IPR014724">
    <property type="entry name" value="RNA_pol_RPB2_OB-fold"/>
</dbReference>
<dbReference type="InterPro" id="IPR037033">
    <property type="entry name" value="DNA-dir_RNAP_su2_hyb_sf"/>
</dbReference>
<dbReference type="Pfam" id="PF00562">
    <property type="entry name" value="RNA_pol_Rpb2_6"/>
    <property type="match status" value="1"/>
</dbReference>
<dbReference type="InterPro" id="IPR007641">
    <property type="entry name" value="RNA_pol_Rpb2_7"/>
</dbReference>
<dbReference type="Gene3D" id="3.90.1800.10">
    <property type="entry name" value="RNA polymerase alpha subunit dimerisation domain"/>
    <property type="match status" value="1"/>
</dbReference>
<dbReference type="GO" id="GO:0006351">
    <property type="term" value="P:DNA-templated transcription"/>
    <property type="evidence" value="ECO:0007669"/>
    <property type="project" value="InterPro"/>
</dbReference>
<dbReference type="Gene3D" id="2.40.270.10">
    <property type="entry name" value="DNA-directed RNA polymerase, subunit 2, domain 6"/>
    <property type="match status" value="1"/>
</dbReference>
<dbReference type="Gene3D" id="3.90.1100.10">
    <property type="match status" value="1"/>
</dbReference>
<organism evidence="10 11">
    <name type="scientific">Brassica oleracea var. oleracea</name>
    <dbReference type="NCBI Taxonomy" id="109376"/>
    <lineage>
        <taxon>Eukaryota</taxon>
        <taxon>Viridiplantae</taxon>
        <taxon>Streptophyta</taxon>
        <taxon>Embryophyta</taxon>
        <taxon>Tracheophyta</taxon>
        <taxon>Spermatophyta</taxon>
        <taxon>Magnoliopsida</taxon>
        <taxon>eudicotyledons</taxon>
        <taxon>Gunneridae</taxon>
        <taxon>Pentapetalae</taxon>
        <taxon>rosids</taxon>
        <taxon>malvids</taxon>
        <taxon>Brassicales</taxon>
        <taxon>Brassicaceae</taxon>
        <taxon>Brassiceae</taxon>
        <taxon>Brassica</taxon>
    </lineage>
</organism>
<dbReference type="SUPFAM" id="SSF64484">
    <property type="entry name" value="beta and beta-prime subunits of DNA dependent RNA-polymerase"/>
    <property type="match status" value="2"/>
</dbReference>
<accession>A0A0D2ZQH2</accession>
<evidence type="ECO:0000313" key="11">
    <source>
        <dbReference type="Proteomes" id="UP000032141"/>
    </source>
</evidence>
<evidence type="ECO:0000256" key="5">
    <source>
        <dbReference type="ARBA" id="ARBA00022695"/>
    </source>
</evidence>
<name>A0A0D2ZQH2_BRAOL</name>
<reference evidence="10" key="2">
    <citation type="submission" date="2015-06" db="UniProtKB">
        <authorList>
            <consortium name="EnsemblPlants"/>
        </authorList>
    </citation>
    <scope>IDENTIFICATION</scope>
</reference>
<dbReference type="CDD" id="cd00653">
    <property type="entry name" value="RNA_pol_B_RPB2"/>
    <property type="match status" value="1"/>
</dbReference>
<dbReference type="EnsemblPlants" id="Bo00679s040.1">
    <property type="protein sequence ID" value="Bo00679s040.1"/>
    <property type="gene ID" value="Bo00679s040"/>
</dbReference>
<dbReference type="GO" id="GO:0003677">
    <property type="term" value="F:DNA binding"/>
    <property type="evidence" value="ECO:0007669"/>
    <property type="project" value="InterPro"/>
</dbReference>
<dbReference type="GO" id="GO:0032549">
    <property type="term" value="F:ribonucleoside binding"/>
    <property type="evidence" value="ECO:0007669"/>
    <property type="project" value="InterPro"/>
</dbReference>
<dbReference type="HOGENOM" id="CLU_000524_5_2_1"/>
<keyword evidence="11" id="KW-1185">Reference proteome</keyword>
<dbReference type="AlphaFoldDB" id="A0A0D2ZQH2"/>
<feature type="domain" description="RNA polymerase Rpb2" evidence="8">
    <location>
        <begin position="589"/>
        <end position="685"/>
    </location>
</feature>
<comment type="similarity">
    <text evidence="1">Belongs to the RNA polymerase beta chain family.</text>
</comment>
<dbReference type="eggNOG" id="KOG0214">
    <property type="taxonomic scope" value="Eukaryota"/>
</dbReference>
<evidence type="ECO:0000313" key="10">
    <source>
        <dbReference type="EnsemblPlants" id="Bo00679s040.1"/>
    </source>
</evidence>
<dbReference type="PROSITE" id="PS01166">
    <property type="entry name" value="RNA_POL_BETA"/>
    <property type="match status" value="1"/>
</dbReference>
<dbReference type="InterPro" id="IPR007121">
    <property type="entry name" value="RNA_pol_bsu_CS"/>
</dbReference>
<dbReference type="Gramene" id="Bo00679s040.1">
    <property type="protein sequence ID" value="Bo00679s040.1"/>
    <property type="gene ID" value="Bo00679s040"/>
</dbReference>
<dbReference type="FunFam" id="2.40.50.150:FF:000005">
    <property type="entry name" value="DNA-directed RNA polymerase subunit beta"/>
    <property type="match status" value="1"/>
</dbReference>
<evidence type="ECO:0000259" key="7">
    <source>
        <dbReference type="Pfam" id="PF00562"/>
    </source>
</evidence>
<evidence type="ECO:0000256" key="1">
    <source>
        <dbReference type="ARBA" id="ARBA00006835"/>
    </source>
</evidence>
<dbReference type="FunFam" id="3.90.1800.10:FF:000006">
    <property type="entry name" value="DNA-directed RNA polymerase subunit beta"/>
    <property type="match status" value="1"/>
</dbReference>
<sequence length="689" mass="78464">MVLWSYGLMNPRRAKHRYHELRMDTKIFVFVKKVVKRGKFKTGQDEYVEKQILPKKTQDIPIGRIPVMVKSVLCNSTEKGECAFDQGGYFVIKGAEKKSWWTIPVHHCTGKTKFFLMETGLEYVPMLTTLLHSLKASSVFNKVNYLVRWKSSEIKITRRYDPVMAVENLHKLKQSKPSKYTFEHLLDQGILELIGIEEEEDYHRMGNQTASERAEELHSLRIGPVLPTGRVLYQSQKHCQQAIGFSSTNPNIRCDTLSQQLFYPQKPLFKTMASECLQKDVLFNVQNAIVAVNVHLGFNQEDSIVMNKASLERGMFRSEQIRSYKADVDSKDSEKSKKMDEVVQFGKTHRKIGRVDSLDDDGFPFVGANMHSGDIVIGRCTESGTDHSVKLKHTERAIVQKVVLSSNDDGKNYAAVSLRQVRSPCLGDKFSSMHGQKGVLGYIEEQENFAFTNQGIVPDIVINPHAFPSRQTPGQLWEAALSKGIACPMQKKKGKSDAYSKLIRHATPFSTPSVDDITDQLHRVGFSRWRNERVYNGRTGEMMRSLIFMGPNFYQRLIHMSEDKVKFRNTGPVHPLTRQPVADMKRFGEIKFGEMERDCLIAHGASANLHERLFTLSDSSQMHICKNCNSVANVIERGASSERRIRGPYCRLCESPDYVVMVNVPYGAKLLYQELFSMGICLNFETNLC</sequence>
<keyword evidence="6" id="KW-0804">Transcription</keyword>
<feature type="domain" description="RNA polymerase beta subunit protrusion" evidence="9">
    <location>
        <begin position="20"/>
        <end position="97"/>
    </location>
</feature>
<proteinExistence type="inferred from homology"/>
<keyword evidence="5" id="KW-0548">Nucleotidyltransferase</keyword>
<feature type="domain" description="DNA-directed RNA polymerase subunit 2 hybrid-binding" evidence="7">
    <location>
        <begin position="230"/>
        <end position="583"/>
    </location>
</feature>
<dbReference type="GO" id="GO:0000428">
    <property type="term" value="C:DNA-directed RNA polymerase complex"/>
    <property type="evidence" value="ECO:0007669"/>
    <property type="project" value="UniProtKB-KW"/>
</dbReference>
<dbReference type="InterPro" id="IPR007120">
    <property type="entry name" value="DNA-dir_RNAP_su2_dom"/>
</dbReference>
<dbReference type="Pfam" id="PF04560">
    <property type="entry name" value="RNA_pol_Rpb2_7"/>
    <property type="match status" value="1"/>
</dbReference>
<dbReference type="GO" id="GO:0003899">
    <property type="term" value="F:DNA-directed RNA polymerase activity"/>
    <property type="evidence" value="ECO:0007669"/>
    <property type="project" value="UniProtKB-EC"/>
</dbReference>
<reference evidence="10" key="1">
    <citation type="journal article" date="2014" name="Genome Biol.">
        <title>Transcriptome and methylome profiling reveals relics of genome dominance in the mesopolyploid Brassica oleracea.</title>
        <authorList>
            <person name="Parkin I.A."/>
            <person name="Koh C."/>
            <person name="Tang H."/>
            <person name="Robinson S.J."/>
            <person name="Kagale S."/>
            <person name="Clarke W.E."/>
            <person name="Town C.D."/>
            <person name="Nixon J."/>
            <person name="Krishnakumar V."/>
            <person name="Bidwell S.L."/>
            <person name="Denoeud F."/>
            <person name="Belcram H."/>
            <person name="Links M.G."/>
            <person name="Just J."/>
            <person name="Clarke C."/>
            <person name="Bender T."/>
            <person name="Huebert T."/>
            <person name="Mason A.S."/>
            <person name="Pires J.C."/>
            <person name="Barker G."/>
            <person name="Moore J."/>
            <person name="Walley P.G."/>
            <person name="Manoli S."/>
            <person name="Batley J."/>
            <person name="Edwards D."/>
            <person name="Nelson M.N."/>
            <person name="Wang X."/>
            <person name="Paterson A.H."/>
            <person name="King G."/>
            <person name="Bancroft I."/>
            <person name="Chalhoub B."/>
            <person name="Sharpe A.G."/>
        </authorList>
    </citation>
    <scope>NUCLEOTIDE SEQUENCE [LARGE SCALE GENOMIC DNA]</scope>
    <source>
        <strain evidence="10">cv. TO1000</strain>
    </source>
</reference>
<dbReference type="STRING" id="109376.A0A0D2ZQH2"/>
<evidence type="ECO:0000256" key="6">
    <source>
        <dbReference type="ARBA" id="ARBA00023163"/>
    </source>
</evidence>
<evidence type="ECO:0000256" key="4">
    <source>
        <dbReference type="ARBA" id="ARBA00022679"/>
    </source>
</evidence>
<dbReference type="EC" id="2.7.7.6" evidence="2"/>
<evidence type="ECO:0000259" key="9">
    <source>
        <dbReference type="Pfam" id="PF04563"/>
    </source>
</evidence>
<dbReference type="Gene3D" id="2.40.50.150">
    <property type="match status" value="1"/>
</dbReference>
<evidence type="ECO:0000259" key="8">
    <source>
        <dbReference type="Pfam" id="PF04560"/>
    </source>
</evidence>